<feature type="region of interest" description="Disordered" evidence="1">
    <location>
        <begin position="107"/>
        <end position="147"/>
    </location>
</feature>
<dbReference type="HOGENOM" id="CLU_1261677_0_0_1"/>
<dbReference type="InterPro" id="IPR011009">
    <property type="entry name" value="Kinase-like_dom_sf"/>
</dbReference>
<organism evidence="2 3">
    <name type="scientific">Jaapia argillacea MUCL 33604</name>
    <dbReference type="NCBI Taxonomy" id="933084"/>
    <lineage>
        <taxon>Eukaryota</taxon>
        <taxon>Fungi</taxon>
        <taxon>Dikarya</taxon>
        <taxon>Basidiomycota</taxon>
        <taxon>Agaricomycotina</taxon>
        <taxon>Agaricomycetes</taxon>
        <taxon>Agaricomycetidae</taxon>
        <taxon>Jaapiales</taxon>
        <taxon>Jaapiaceae</taxon>
        <taxon>Jaapia</taxon>
    </lineage>
</organism>
<dbReference type="EMBL" id="KL197739">
    <property type="protein sequence ID" value="KDQ52520.1"/>
    <property type="molecule type" value="Genomic_DNA"/>
</dbReference>
<dbReference type="InParanoid" id="A0A067PFB2"/>
<sequence>MFETFDDRLEGVPNTMLTQQSDICGFAVTAVEIPGGRIPNWYLRNEAMVVVQLSQKKMLQREQYIEITDLQWSFLETLWALQPEKRPDMRSVVAGLKNIHVSTYPRVPGHSSSYVDPGDSPSDSRYPRQAAPPGGVSGQLSSRQSTHAKETYTPSLSLLLQPLPLSSRSFVCHHKACHALWLLDENPSSALLNEVGTHRNPAHRPIIVVERVHVSKFAR</sequence>
<evidence type="ECO:0000256" key="1">
    <source>
        <dbReference type="SAM" id="MobiDB-lite"/>
    </source>
</evidence>
<dbReference type="Proteomes" id="UP000027265">
    <property type="component" value="Unassembled WGS sequence"/>
</dbReference>
<accession>A0A067PFB2</accession>
<reference evidence="3" key="1">
    <citation type="journal article" date="2014" name="Proc. Natl. Acad. Sci. U.S.A.">
        <title>Extensive sampling of basidiomycete genomes demonstrates inadequacy of the white-rot/brown-rot paradigm for wood decay fungi.</title>
        <authorList>
            <person name="Riley R."/>
            <person name="Salamov A.A."/>
            <person name="Brown D.W."/>
            <person name="Nagy L.G."/>
            <person name="Floudas D."/>
            <person name="Held B.W."/>
            <person name="Levasseur A."/>
            <person name="Lombard V."/>
            <person name="Morin E."/>
            <person name="Otillar R."/>
            <person name="Lindquist E.A."/>
            <person name="Sun H."/>
            <person name="LaButti K.M."/>
            <person name="Schmutz J."/>
            <person name="Jabbour D."/>
            <person name="Luo H."/>
            <person name="Baker S.E."/>
            <person name="Pisabarro A.G."/>
            <person name="Walton J.D."/>
            <person name="Blanchette R.A."/>
            <person name="Henrissat B."/>
            <person name="Martin F."/>
            <person name="Cullen D."/>
            <person name="Hibbett D.S."/>
            <person name="Grigoriev I.V."/>
        </authorList>
    </citation>
    <scope>NUCLEOTIDE SEQUENCE [LARGE SCALE GENOMIC DNA]</scope>
    <source>
        <strain evidence="3">MUCL 33604</strain>
    </source>
</reference>
<dbReference type="OrthoDB" id="346907at2759"/>
<evidence type="ECO:0000313" key="3">
    <source>
        <dbReference type="Proteomes" id="UP000027265"/>
    </source>
</evidence>
<dbReference type="AlphaFoldDB" id="A0A067PFB2"/>
<evidence type="ECO:0000313" key="2">
    <source>
        <dbReference type="EMBL" id="KDQ52520.1"/>
    </source>
</evidence>
<protein>
    <recommendedName>
        <fullName evidence="4">Protein kinase domain-containing protein</fullName>
    </recommendedName>
</protein>
<name>A0A067PFB2_9AGAM</name>
<dbReference type="Gene3D" id="1.10.510.10">
    <property type="entry name" value="Transferase(Phosphotransferase) domain 1"/>
    <property type="match status" value="1"/>
</dbReference>
<proteinExistence type="predicted"/>
<dbReference type="SUPFAM" id="SSF56112">
    <property type="entry name" value="Protein kinase-like (PK-like)"/>
    <property type="match status" value="1"/>
</dbReference>
<evidence type="ECO:0008006" key="4">
    <source>
        <dbReference type="Google" id="ProtNLM"/>
    </source>
</evidence>
<keyword evidence="3" id="KW-1185">Reference proteome</keyword>
<gene>
    <name evidence="2" type="ORF">JAAARDRAFT_478385</name>
</gene>